<evidence type="ECO:0000313" key="1">
    <source>
        <dbReference type="EMBL" id="CDW45006.1"/>
    </source>
</evidence>
<dbReference type="EMBL" id="HACA01027645">
    <property type="protein sequence ID" value="CDW45006.1"/>
    <property type="molecule type" value="Transcribed_RNA"/>
</dbReference>
<proteinExistence type="predicted"/>
<accession>A0A0K2V4W8</accession>
<name>A0A0K2V4W8_LEPSM</name>
<sequence length="24" mass="2793">MQPVSPLVCMKLEIIDEYSLRQEA</sequence>
<dbReference type="AlphaFoldDB" id="A0A0K2V4W8"/>
<reference evidence="1" key="1">
    <citation type="submission" date="2014-05" db="EMBL/GenBank/DDBJ databases">
        <authorList>
            <person name="Chronopoulou M."/>
        </authorList>
    </citation>
    <scope>NUCLEOTIDE SEQUENCE</scope>
    <source>
        <tissue evidence="1">Whole organism</tissue>
    </source>
</reference>
<protein>
    <submittedName>
        <fullName evidence="1">Uncharacterized protein</fullName>
    </submittedName>
</protein>
<organism evidence="1">
    <name type="scientific">Lepeophtheirus salmonis</name>
    <name type="common">Salmon louse</name>
    <name type="synonym">Caligus salmonis</name>
    <dbReference type="NCBI Taxonomy" id="72036"/>
    <lineage>
        <taxon>Eukaryota</taxon>
        <taxon>Metazoa</taxon>
        <taxon>Ecdysozoa</taxon>
        <taxon>Arthropoda</taxon>
        <taxon>Crustacea</taxon>
        <taxon>Multicrustacea</taxon>
        <taxon>Hexanauplia</taxon>
        <taxon>Copepoda</taxon>
        <taxon>Siphonostomatoida</taxon>
        <taxon>Caligidae</taxon>
        <taxon>Lepeophtheirus</taxon>
    </lineage>
</organism>